<evidence type="ECO:0000313" key="3">
    <source>
        <dbReference type="EMBL" id="HIU37803.1"/>
    </source>
</evidence>
<dbReference type="AlphaFoldDB" id="A0A9D1IIT5"/>
<accession>A0A9D1IIT5</accession>
<keyword evidence="2" id="KW-1133">Transmembrane helix</keyword>
<proteinExistence type="predicted"/>
<dbReference type="Pfam" id="PF03743">
    <property type="entry name" value="TrbI"/>
    <property type="match status" value="1"/>
</dbReference>
<feature type="compositionally biased region" description="Polar residues" evidence="1">
    <location>
        <begin position="115"/>
        <end position="138"/>
    </location>
</feature>
<dbReference type="Proteomes" id="UP000824083">
    <property type="component" value="Unassembled WGS sequence"/>
</dbReference>
<dbReference type="InterPro" id="IPR005498">
    <property type="entry name" value="T4SS_VirB10/TraB/TrbI"/>
</dbReference>
<comment type="caution">
    <text evidence="3">The sequence shown here is derived from an EMBL/GenBank/DDBJ whole genome shotgun (WGS) entry which is preliminary data.</text>
</comment>
<dbReference type="EMBL" id="DVMY01000091">
    <property type="protein sequence ID" value="HIU37803.1"/>
    <property type="molecule type" value="Genomic_DNA"/>
</dbReference>
<dbReference type="CDD" id="cd16430">
    <property type="entry name" value="TraB"/>
    <property type="match status" value="1"/>
</dbReference>
<keyword evidence="2" id="KW-0472">Membrane</keyword>
<evidence type="ECO:0000256" key="2">
    <source>
        <dbReference type="SAM" id="Phobius"/>
    </source>
</evidence>
<name>A0A9D1IIT5_9BURK</name>
<feature type="transmembrane region" description="Helical" evidence="2">
    <location>
        <begin position="12"/>
        <end position="31"/>
    </location>
</feature>
<gene>
    <name evidence="3" type="ORF">IAC56_05965</name>
</gene>
<organism evidence="3 4">
    <name type="scientific">Candidatus Aphodousia faecigallinarum</name>
    <dbReference type="NCBI Taxonomy" id="2840677"/>
    <lineage>
        <taxon>Bacteria</taxon>
        <taxon>Pseudomonadati</taxon>
        <taxon>Pseudomonadota</taxon>
        <taxon>Betaproteobacteria</taxon>
        <taxon>Burkholderiales</taxon>
        <taxon>Sutterellaceae</taxon>
        <taxon>Sutterellaceae incertae sedis</taxon>
        <taxon>Candidatus Aphodousia</taxon>
    </lineage>
</organism>
<keyword evidence="2" id="KW-0812">Transmembrane</keyword>
<reference evidence="3" key="1">
    <citation type="submission" date="2020-10" db="EMBL/GenBank/DDBJ databases">
        <authorList>
            <person name="Gilroy R."/>
        </authorList>
    </citation>
    <scope>NUCLEOTIDE SEQUENCE</scope>
    <source>
        <strain evidence="3">7463</strain>
    </source>
</reference>
<protein>
    <submittedName>
        <fullName evidence="3">TraB/VirB10 family protein</fullName>
    </submittedName>
</protein>
<sequence length="384" mass="41674">MTNTQIRIRQWIILAGVVTVVVTFAIGVAIFSQGKEKKETVTPSTTISLKDDSFNEEHFVTTYGAQMNALEKEVAALSAKLKREEERKRREKQTQESDARFNDTFETIQDEHLGSISTPSAHYSSSVTKRGSNRTNGETGPRLVIKKVSEATNSDKSVSHKKDEIAKNRTKEKKADELLITGSFARARLLNGVEAPTGGQANGNPVPMLLEIKDPAFLPNRYRADIKRCMVTANATGDLSSERVLVRLDRLSCITESKGAIDVKLTGYVTGEDGKTGLKARVVTRSGQAIANALLVGTLSGLGEAVSLAAQDSATNFAGTVTHSVNNPWRAGLGEGMQDALDRVADYYLKLADKIFPVLEVDAGRDVDIVITQSASIVTEKSLF</sequence>
<evidence type="ECO:0000256" key="1">
    <source>
        <dbReference type="SAM" id="MobiDB-lite"/>
    </source>
</evidence>
<feature type="region of interest" description="Disordered" evidence="1">
    <location>
        <begin position="81"/>
        <end position="141"/>
    </location>
</feature>
<reference evidence="3" key="2">
    <citation type="journal article" date="2021" name="PeerJ">
        <title>Extensive microbial diversity within the chicken gut microbiome revealed by metagenomics and culture.</title>
        <authorList>
            <person name="Gilroy R."/>
            <person name="Ravi A."/>
            <person name="Getino M."/>
            <person name="Pursley I."/>
            <person name="Horton D.L."/>
            <person name="Alikhan N.F."/>
            <person name="Baker D."/>
            <person name="Gharbi K."/>
            <person name="Hall N."/>
            <person name="Watson M."/>
            <person name="Adriaenssens E.M."/>
            <person name="Foster-Nyarko E."/>
            <person name="Jarju S."/>
            <person name="Secka A."/>
            <person name="Antonio M."/>
            <person name="Oren A."/>
            <person name="Chaudhuri R.R."/>
            <person name="La Ragione R."/>
            <person name="Hildebrand F."/>
            <person name="Pallen M.J."/>
        </authorList>
    </citation>
    <scope>NUCLEOTIDE SEQUENCE</scope>
    <source>
        <strain evidence="3">7463</strain>
    </source>
</reference>
<feature type="compositionally biased region" description="Basic and acidic residues" evidence="1">
    <location>
        <begin position="81"/>
        <end position="113"/>
    </location>
</feature>
<evidence type="ECO:0000313" key="4">
    <source>
        <dbReference type="Proteomes" id="UP000824083"/>
    </source>
</evidence>